<dbReference type="Gene3D" id="3.40.50.1110">
    <property type="entry name" value="SGNH hydrolase"/>
    <property type="match status" value="1"/>
</dbReference>
<dbReference type="InterPro" id="IPR013830">
    <property type="entry name" value="SGNH_hydro"/>
</dbReference>
<dbReference type="OrthoDB" id="3465773at2"/>
<keyword evidence="2" id="KW-0378">Hydrolase</keyword>
<sequence>MRYAALGDSFTEGVGDVRKDGSVRGWADLVAKRIAKSQPLDYLNLAVRGRQLAPIASDQLDAALAMSPDLMTFCGGGNDLLALRPNLGRLRETTESVIVRTQRAGVRLVMLSNADPTAHLPMGRAIRRNAAALHAMVCELVDGYDVELVDTFADAELQRAAYWSADRIHLNRHGHRRVAASVLAHLGYPAPAKWTTVAPGPDPAPGRFDAAAFGARQLPLVARDRLLRRASGDGRRAKHVDWQRLPAVS</sequence>
<dbReference type="Proteomes" id="UP000463857">
    <property type="component" value="Chromosome"/>
</dbReference>
<name>A0A7L4YWN8_9ACTN</name>
<dbReference type="SUPFAM" id="SSF52266">
    <property type="entry name" value="SGNH hydrolase"/>
    <property type="match status" value="1"/>
</dbReference>
<dbReference type="PANTHER" id="PTHR43784">
    <property type="entry name" value="GDSL-LIKE LIPASE/ACYLHYDROLASE, PUTATIVE (AFU_ORTHOLOGUE AFUA_2G00820)-RELATED"/>
    <property type="match status" value="1"/>
</dbReference>
<dbReference type="Pfam" id="PF13472">
    <property type="entry name" value="Lipase_GDSL_2"/>
    <property type="match status" value="1"/>
</dbReference>
<proteinExistence type="predicted"/>
<gene>
    <name evidence="2" type="ORF">EK0264_12145</name>
</gene>
<dbReference type="KEGG" id="eke:EK0264_12145"/>
<dbReference type="InterPro" id="IPR053140">
    <property type="entry name" value="GDSL_Rv0518-like"/>
</dbReference>
<dbReference type="InterPro" id="IPR036514">
    <property type="entry name" value="SGNH_hydro_sf"/>
</dbReference>
<dbReference type="AlphaFoldDB" id="A0A7L4YWN8"/>
<dbReference type="PANTHER" id="PTHR43784:SF2">
    <property type="entry name" value="GDSL-LIKE LIPASE_ACYLHYDROLASE, PUTATIVE (AFU_ORTHOLOGUE AFUA_2G00820)-RELATED"/>
    <property type="match status" value="1"/>
</dbReference>
<dbReference type="GO" id="GO:0016787">
    <property type="term" value="F:hydrolase activity"/>
    <property type="evidence" value="ECO:0007669"/>
    <property type="project" value="UniProtKB-KW"/>
</dbReference>
<organism evidence="2 3">
    <name type="scientific">Epidermidibacterium keratini</name>
    <dbReference type="NCBI Taxonomy" id="1891644"/>
    <lineage>
        <taxon>Bacteria</taxon>
        <taxon>Bacillati</taxon>
        <taxon>Actinomycetota</taxon>
        <taxon>Actinomycetes</taxon>
        <taxon>Sporichthyales</taxon>
        <taxon>Sporichthyaceae</taxon>
        <taxon>Epidermidibacterium</taxon>
    </lineage>
</organism>
<evidence type="ECO:0000313" key="3">
    <source>
        <dbReference type="Proteomes" id="UP000463857"/>
    </source>
</evidence>
<evidence type="ECO:0000259" key="1">
    <source>
        <dbReference type="Pfam" id="PF13472"/>
    </source>
</evidence>
<evidence type="ECO:0000313" key="2">
    <source>
        <dbReference type="EMBL" id="QHC02417.1"/>
    </source>
</evidence>
<reference evidence="2 3" key="1">
    <citation type="journal article" date="2018" name="Int. J. Syst. Evol. Microbiol.">
        <title>Epidermidibacterium keratini gen. nov., sp. nov., a member of the family Sporichthyaceae, isolated from keratin epidermis.</title>
        <authorList>
            <person name="Lee D.G."/>
            <person name="Trujillo M.E."/>
            <person name="Kang S."/>
            <person name="Nam J.J."/>
            <person name="Kim Y.J."/>
        </authorList>
    </citation>
    <scope>NUCLEOTIDE SEQUENCE [LARGE SCALE GENOMIC DNA]</scope>
    <source>
        <strain evidence="2 3">EPI-7</strain>
    </source>
</reference>
<dbReference type="InParanoid" id="A0A7L4YWN8"/>
<keyword evidence="3" id="KW-1185">Reference proteome</keyword>
<protein>
    <submittedName>
        <fullName evidence="2">SGNH/GDSL hydrolase family protein</fullName>
    </submittedName>
</protein>
<feature type="domain" description="SGNH hydrolase-type esterase" evidence="1">
    <location>
        <begin position="5"/>
        <end position="177"/>
    </location>
</feature>
<accession>A0A7L4YWN8</accession>
<dbReference type="CDD" id="cd01832">
    <property type="entry name" value="SGNH_hydrolase_like_1"/>
    <property type="match status" value="1"/>
</dbReference>
<dbReference type="EMBL" id="CP047156">
    <property type="protein sequence ID" value="QHC02417.1"/>
    <property type="molecule type" value="Genomic_DNA"/>
</dbReference>